<evidence type="ECO:0000259" key="11">
    <source>
        <dbReference type="Pfam" id="PF00264"/>
    </source>
</evidence>
<dbReference type="Pfam" id="PF12142">
    <property type="entry name" value="PPO1_DWL"/>
    <property type="match status" value="1"/>
</dbReference>
<dbReference type="PIRSF" id="PIRSF000290">
    <property type="entry name" value="PPO_plant"/>
    <property type="match status" value="1"/>
</dbReference>
<keyword evidence="5 7" id="KW-0186">Copper</keyword>
<keyword evidence="4" id="KW-0560">Oxidoreductase</keyword>
<dbReference type="Pfam" id="PF12143">
    <property type="entry name" value="PPO1_KFDV"/>
    <property type="match status" value="1"/>
</dbReference>
<feature type="binding site" evidence="7">
    <location>
        <position position="328"/>
    </location>
    <ligand>
        <name>Cu cation</name>
        <dbReference type="ChEBI" id="CHEBI:23378"/>
        <label>B</label>
    </ligand>
</feature>
<accession>A0A5A7P8F5</accession>
<dbReference type="OrthoDB" id="6132182at2759"/>
<name>A0A5A7P8F5_STRAF</name>
<proteinExistence type="inferred from homology"/>
<feature type="disulfide bond" evidence="8">
    <location>
        <begin position="111"/>
        <end position="173"/>
    </location>
</feature>
<feature type="disulfide bond" evidence="8">
    <location>
        <begin position="95"/>
        <end position="112"/>
    </location>
</feature>
<feature type="binding site" evidence="7">
    <location>
        <position position="357"/>
    </location>
    <ligand>
        <name>Cu cation</name>
        <dbReference type="ChEBI" id="CHEBI:23378"/>
        <label>B</label>
    </ligand>
</feature>
<evidence type="ECO:0000256" key="6">
    <source>
        <dbReference type="ARBA" id="ARBA00023157"/>
    </source>
</evidence>
<evidence type="ECO:0000256" key="9">
    <source>
        <dbReference type="PIRSR" id="PIRSR000290-3"/>
    </source>
</evidence>
<evidence type="ECO:0000256" key="10">
    <source>
        <dbReference type="SAM" id="MobiDB-lite"/>
    </source>
</evidence>
<feature type="binding site" evidence="7">
    <location>
        <position position="324"/>
    </location>
    <ligand>
        <name>Cu cation</name>
        <dbReference type="ChEBI" id="CHEBI:23378"/>
        <label>B</label>
    </ligand>
</feature>
<organism evidence="14 15">
    <name type="scientific">Striga asiatica</name>
    <name type="common">Asiatic witchweed</name>
    <name type="synonym">Buchnera asiatica</name>
    <dbReference type="NCBI Taxonomy" id="4170"/>
    <lineage>
        <taxon>Eukaryota</taxon>
        <taxon>Viridiplantae</taxon>
        <taxon>Streptophyta</taxon>
        <taxon>Embryophyta</taxon>
        <taxon>Tracheophyta</taxon>
        <taxon>Spermatophyta</taxon>
        <taxon>Magnoliopsida</taxon>
        <taxon>eudicotyledons</taxon>
        <taxon>Gunneridae</taxon>
        <taxon>Pentapetalae</taxon>
        <taxon>asterids</taxon>
        <taxon>lamiids</taxon>
        <taxon>Lamiales</taxon>
        <taxon>Orobanchaceae</taxon>
        <taxon>Buchnereae</taxon>
        <taxon>Striga</taxon>
    </lineage>
</organism>
<feature type="domain" description="Polyphenol oxidase central" evidence="12">
    <location>
        <begin position="383"/>
        <end position="431"/>
    </location>
</feature>
<dbReference type="InterPro" id="IPR016213">
    <property type="entry name" value="Polyphenol_oxidase"/>
</dbReference>
<dbReference type="EMBL" id="BKCP01003336">
    <property type="protein sequence ID" value="GER29123.1"/>
    <property type="molecule type" value="Genomic_DNA"/>
</dbReference>
<evidence type="ECO:0000256" key="4">
    <source>
        <dbReference type="ARBA" id="ARBA00023002"/>
    </source>
</evidence>
<feature type="compositionally biased region" description="Polar residues" evidence="10">
    <location>
        <begin position="1"/>
        <end position="15"/>
    </location>
</feature>
<feature type="binding site" evidence="7">
    <location>
        <position position="203"/>
    </location>
    <ligand>
        <name>Cu cation</name>
        <dbReference type="ChEBI" id="CHEBI:23378"/>
        <label>A</label>
    </ligand>
</feature>
<dbReference type="GO" id="GO:0046872">
    <property type="term" value="F:metal ion binding"/>
    <property type="evidence" value="ECO:0007669"/>
    <property type="project" value="UniProtKB-KW"/>
</dbReference>
<dbReference type="InterPro" id="IPR022740">
    <property type="entry name" value="Polyphenol_oxidase_C"/>
</dbReference>
<evidence type="ECO:0000256" key="7">
    <source>
        <dbReference type="PIRSR" id="PIRSR000290-1"/>
    </source>
</evidence>
<sequence length="582" mass="64922">MASLALSWSTTTPSVKPSPLPPHFPTKTATRARPLTISCKAADDDTETSSDLAKLDRRNLLLGAGGLSGAAAAHILSRGPPALATPITSPDLSKCSTGTNLNTQQPLDISCCLPNSFDVSDYKLPSVTKMRVRPAAHLAGKDYFAKYEKALSLMKSLPDDDPRSFTQQANIHCAYCNLIYPQTGGAPDSKLQIHNCWHFYPWHRWYLYFYERILGKLIDDPTFAIPFWNWDHPDGMIMPEEFARRGSPLFDARRNQKHLPPALADLAYSARSATRPDRIVSNNLTVMYTEMVRNVSRLEDFYGARYAVGTAPDPGPGTVERGSHASMHSWVGEDTPTGEDMGNFYSTGREPLFYSHHANIDRLWSVWRGLPKKPGKSSRDFPDEPDWLRADYLFYDEEGRLVRVTNADTLETERMGYVYQDVALPWLKNRPRPRNKKSKAAAATGAPAAAAAGVFPMRLDKVVKVLVGRPKRSRSKKEKEEEEELLVIEGIEVDTARFVKFDVFVNDEDDKPDELDKAEYAGCYAQVPHKNSMKVKSKIRLGLTELLEDLEVEGDDKILVTLVPKAGGEDITIGGIKIIYAS</sequence>
<dbReference type="InterPro" id="IPR008922">
    <property type="entry name" value="Di-copper_centre_dom_sf"/>
</dbReference>
<comment type="similarity">
    <text evidence="1">Belongs to the tyrosinase family.</text>
</comment>
<evidence type="ECO:0000313" key="14">
    <source>
        <dbReference type="EMBL" id="GER29123.1"/>
    </source>
</evidence>
<dbReference type="Proteomes" id="UP000325081">
    <property type="component" value="Unassembled WGS sequence"/>
</dbReference>
<dbReference type="InterPro" id="IPR022739">
    <property type="entry name" value="Polyphenol_oxidase_cen"/>
</dbReference>
<reference evidence="15" key="1">
    <citation type="journal article" date="2019" name="Curr. Biol.">
        <title>Genome Sequence of Striga asiatica Provides Insight into the Evolution of Plant Parasitism.</title>
        <authorList>
            <person name="Yoshida S."/>
            <person name="Kim S."/>
            <person name="Wafula E.K."/>
            <person name="Tanskanen J."/>
            <person name="Kim Y.M."/>
            <person name="Honaas L."/>
            <person name="Yang Z."/>
            <person name="Spallek T."/>
            <person name="Conn C.E."/>
            <person name="Ichihashi Y."/>
            <person name="Cheong K."/>
            <person name="Cui S."/>
            <person name="Der J.P."/>
            <person name="Gundlach H."/>
            <person name="Jiao Y."/>
            <person name="Hori C."/>
            <person name="Ishida J.K."/>
            <person name="Kasahara H."/>
            <person name="Kiba T."/>
            <person name="Kim M.S."/>
            <person name="Koo N."/>
            <person name="Laohavisit A."/>
            <person name="Lee Y.H."/>
            <person name="Lumba S."/>
            <person name="McCourt P."/>
            <person name="Mortimer J.C."/>
            <person name="Mutuku J.M."/>
            <person name="Nomura T."/>
            <person name="Sasaki-Sekimoto Y."/>
            <person name="Seto Y."/>
            <person name="Wang Y."/>
            <person name="Wakatake T."/>
            <person name="Sakakibara H."/>
            <person name="Demura T."/>
            <person name="Yamaguchi S."/>
            <person name="Yoneyama K."/>
            <person name="Manabe R.I."/>
            <person name="Nelson D.C."/>
            <person name="Schulman A.H."/>
            <person name="Timko M.P."/>
            <person name="dePamphilis C.W."/>
            <person name="Choi D."/>
            <person name="Shirasu K."/>
        </authorList>
    </citation>
    <scope>NUCLEOTIDE SEQUENCE [LARGE SCALE GENOMIC DNA]</scope>
    <source>
        <strain evidence="15">cv. UVA1</strain>
    </source>
</reference>
<keyword evidence="6 8" id="KW-1015">Disulfide bond</keyword>
<dbReference type="AlphaFoldDB" id="A0A5A7P8F5"/>
<evidence type="ECO:0000256" key="2">
    <source>
        <dbReference type="ARBA" id="ARBA00022723"/>
    </source>
</evidence>
<evidence type="ECO:0000256" key="5">
    <source>
        <dbReference type="ARBA" id="ARBA00023008"/>
    </source>
</evidence>
<feature type="region of interest" description="Disordered" evidence="10">
    <location>
        <begin position="1"/>
        <end position="31"/>
    </location>
</feature>
<evidence type="ECO:0000256" key="1">
    <source>
        <dbReference type="ARBA" id="ARBA00009928"/>
    </source>
</evidence>
<keyword evidence="3" id="KW-0883">Thioether bond</keyword>
<evidence type="ECO:0000256" key="8">
    <source>
        <dbReference type="PIRSR" id="PIRSR000290-2"/>
    </source>
</evidence>
<dbReference type="GO" id="GO:0046148">
    <property type="term" value="P:pigment biosynthetic process"/>
    <property type="evidence" value="ECO:0007669"/>
    <property type="project" value="InterPro"/>
</dbReference>
<dbReference type="Pfam" id="PF00264">
    <property type="entry name" value="Tyrosinase"/>
    <property type="match status" value="1"/>
</dbReference>
<feature type="domain" description="Polyphenol oxidase C-terminal" evidence="13">
    <location>
        <begin position="455"/>
        <end position="579"/>
    </location>
</feature>
<dbReference type="SUPFAM" id="SSF48056">
    <property type="entry name" value="Di-copper centre-containing domain"/>
    <property type="match status" value="1"/>
</dbReference>
<dbReference type="PRINTS" id="PR00092">
    <property type="entry name" value="TYROSINASE"/>
</dbReference>
<gene>
    <name evidence="14" type="ORF">STAS_04957</name>
</gene>
<comment type="caution">
    <text evidence="14">The sequence shown here is derived from an EMBL/GenBank/DDBJ whole genome shotgun (WGS) entry which is preliminary data.</text>
</comment>
<comment type="cofactor">
    <cofactor evidence="7">
        <name>Cu(2+)</name>
        <dbReference type="ChEBI" id="CHEBI:29036"/>
    </cofactor>
    <text evidence="7">Binds 2 copper ions per subunit.</text>
</comment>
<feature type="binding site" evidence="7">
    <location>
        <position position="172"/>
    </location>
    <ligand>
        <name>Cu cation</name>
        <dbReference type="ChEBI" id="CHEBI:23378"/>
        <label>A</label>
    </ligand>
</feature>
<dbReference type="InterPro" id="IPR050316">
    <property type="entry name" value="Tyrosinase/Hemocyanin"/>
</dbReference>
<feature type="domain" description="Tyrosinase copper-binding" evidence="11">
    <location>
        <begin position="163"/>
        <end position="368"/>
    </location>
</feature>
<evidence type="ECO:0000313" key="15">
    <source>
        <dbReference type="Proteomes" id="UP000325081"/>
    </source>
</evidence>
<feature type="region of interest" description="Disordered" evidence="10">
    <location>
        <begin position="312"/>
        <end position="335"/>
    </location>
</feature>
<dbReference type="InterPro" id="IPR002227">
    <property type="entry name" value="Tyrosinase_Cu-bd"/>
</dbReference>
<feature type="binding site" evidence="7">
    <location>
        <position position="194"/>
    </location>
    <ligand>
        <name>Cu cation</name>
        <dbReference type="ChEBI" id="CHEBI:23378"/>
        <label>A</label>
    </ligand>
</feature>
<evidence type="ECO:0000259" key="13">
    <source>
        <dbReference type="Pfam" id="PF12143"/>
    </source>
</evidence>
<evidence type="ECO:0000256" key="3">
    <source>
        <dbReference type="ARBA" id="ARBA00022784"/>
    </source>
</evidence>
<keyword evidence="2 7" id="KW-0479">Metal-binding</keyword>
<protein>
    <submittedName>
        <fullName evidence="14">Polyphenol oxidase</fullName>
    </submittedName>
</protein>
<dbReference type="PANTHER" id="PTHR11474:SF95">
    <property type="entry name" value="POLYPHENOL OXIDASE, CHLOROPLASTIC-LIKE"/>
    <property type="match status" value="1"/>
</dbReference>
<dbReference type="GO" id="GO:0004097">
    <property type="term" value="F:catechol oxidase activity"/>
    <property type="evidence" value="ECO:0007669"/>
    <property type="project" value="InterPro"/>
</dbReference>
<evidence type="ECO:0000259" key="12">
    <source>
        <dbReference type="Pfam" id="PF12142"/>
    </source>
</evidence>
<dbReference type="PANTHER" id="PTHR11474">
    <property type="entry name" value="TYROSINASE FAMILY MEMBER"/>
    <property type="match status" value="1"/>
</dbReference>
<dbReference type="Gene3D" id="1.10.1280.10">
    <property type="entry name" value="Di-copper center containing domain from catechol oxidase"/>
    <property type="match status" value="1"/>
</dbReference>
<keyword evidence="15" id="KW-1185">Reference proteome</keyword>
<feature type="cross-link" description="2'-(S-cysteinyl)-histidine (Cys-His)" evidence="9">
    <location>
        <begin position="176"/>
        <end position="194"/>
    </location>
</feature>